<sequence>MPIYVGGYLHTTFNLTNENGVSDRLSGRCETQQVIKAFGVENLDFIVRGAVPPNPSELIMHERLASY</sequence>
<proteinExistence type="predicted"/>
<protein>
    <submittedName>
        <fullName evidence="1">Uncharacterized protein</fullName>
    </submittedName>
</protein>
<evidence type="ECO:0000313" key="2">
    <source>
        <dbReference type="Proteomes" id="UP000288395"/>
    </source>
</evidence>
<dbReference type="OrthoDB" id="9775724at2"/>
<dbReference type="EMBL" id="PIPJ01000007">
    <property type="protein sequence ID" value="RUO19631.1"/>
    <property type="molecule type" value="Genomic_DNA"/>
</dbReference>
<evidence type="ECO:0000313" key="1">
    <source>
        <dbReference type="EMBL" id="RUO19631.1"/>
    </source>
</evidence>
<gene>
    <name evidence="1" type="ORF">CWE08_09370</name>
</gene>
<dbReference type="AlphaFoldDB" id="A0A432VT51"/>
<dbReference type="InterPro" id="IPR027417">
    <property type="entry name" value="P-loop_NTPase"/>
</dbReference>
<dbReference type="RefSeq" id="WP_126767740.1">
    <property type="nucleotide sequence ID" value="NZ_PIPJ01000007.1"/>
</dbReference>
<organism evidence="1 2">
    <name type="scientific">Aliidiomarina iranensis</name>
    <dbReference type="NCBI Taxonomy" id="1434071"/>
    <lineage>
        <taxon>Bacteria</taxon>
        <taxon>Pseudomonadati</taxon>
        <taxon>Pseudomonadota</taxon>
        <taxon>Gammaproteobacteria</taxon>
        <taxon>Alteromonadales</taxon>
        <taxon>Idiomarinaceae</taxon>
        <taxon>Aliidiomarina</taxon>
    </lineage>
</organism>
<name>A0A432VT51_9GAMM</name>
<accession>A0A432VT51</accession>
<dbReference type="Proteomes" id="UP000288395">
    <property type="component" value="Unassembled WGS sequence"/>
</dbReference>
<reference evidence="2" key="1">
    <citation type="journal article" date="2018" name="Front. Microbiol.">
        <title>Genome-Based Analysis Reveals the Taxonomy and Diversity of the Family Idiomarinaceae.</title>
        <authorList>
            <person name="Liu Y."/>
            <person name="Lai Q."/>
            <person name="Shao Z."/>
        </authorList>
    </citation>
    <scope>NUCLEOTIDE SEQUENCE [LARGE SCALE GENOMIC DNA]</scope>
    <source>
        <strain evidence="2">GBPy7</strain>
    </source>
</reference>
<keyword evidence="2" id="KW-1185">Reference proteome</keyword>
<comment type="caution">
    <text evidence="1">The sequence shown here is derived from an EMBL/GenBank/DDBJ whole genome shotgun (WGS) entry which is preliminary data.</text>
</comment>
<dbReference type="Gene3D" id="3.40.50.300">
    <property type="entry name" value="P-loop containing nucleotide triphosphate hydrolases"/>
    <property type="match status" value="1"/>
</dbReference>